<gene>
    <name evidence="2" type="ORF">B2A_06642</name>
</gene>
<sequence length="79" mass="8311">MPDPEANAASPPRTKFSMGLLTFSIISIGILISIRNFPSMALEGWGGVTFNILAAVMYLIPAAFVAAELATGWPEEGGI</sequence>
<name>T1BDC2_9ZZZZ</name>
<feature type="transmembrane region" description="Helical" evidence="1">
    <location>
        <begin position="16"/>
        <end position="34"/>
    </location>
</feature>
<organism evidence="2">
    <name type="scientific">mine drainage metagenome</name>
    <dbReference type="NCBI Taxonomy" id="410659"/>
    <lineage>
        <taxon>unclassified sequences</taxon>
        <taxon>metagenomes</taxon>
        <taxon>ecological metagenomes</taxon>
    </lineage>
</organism>
<reference evidence="2" key="1">
    <citation type="submission" date="2013-08" db="EMBL/GenBank/DDBJ databases">
        <authorList>
            <person name="Mendez C."/>
            <person name="Richter M."/>
            <person name="Ferrer M."/>
            <person name="Sanchez J."/>
        </authorList>
    </citation>
    <scope>NUCLEOTIDE SEQUENCE</scope>
</reference>
<reference evidence="2" key="2">
    <citation type="journal article" date="2014" name="ISME J.">
        <title>Microbial stratification in low pH oxic and suboxic macroscopic growths along an acid mine drainage.</title>
        <authorList>
            <person name="Mendez-Garcia C."/>
            <person name="Mesa V."/>
            <person name="Sprenger R.R."/>
            <person name="Richter M."/>
            <person name="Diez M.S."/>
            <person name="Solano J."/>
            <person name="Bargiela R."/>
            <person name="Golyshina O.V."/>
            <person name="Manteca A."/>
            <person name="Ramos J.L."/>
            <person name="Gallego J.R."/>
            <person name="Llorente I."/>
            <person name="Martins Dos Santos V.A."/>
            <person name="Jensen O.N."/>
            <person name="Pelaez A.I."/>
            <person name="Sanchez J."/>
            <person name="Ferrer M."/>
        </authorList>
    </citation>
    <scope>NUCLEOTIDE SEQUENCE</scope>
</reference>
<protein>
    <submittedName>
        <fullName evidence="2">Membrane protein</fullName>
    </submittedName>
</protein>
<keyword evidence="1" id="KW-0472">Membrane</keyword>
<evidence type="ECO:0000313" key="2">
    <source>
        <dbReference type="EMBL" id="EQD52205.1"/>
    </source>
</evidence>
<proteinExistence type="predicted"/>
<dbReference type="AlphaFoldDB" id="T1BDC2"/>
<comment type="caution">
    <text evidence="2">The sequence shown here is derived from an EMBL/GenBank/DDBJ whole genome shotgun (WGS) entry which is preliminary data.</text>
</comment>
<feature type="transmembrane region" description="Helical" evidence="1">
    <location>
        <begin position="46"/>
        <end position="67"/>
    </location>
</feature>
<evidence type="ECO:0000256" key="1">
    <source>
        <dbReference type="SAM" id="Phobius"/>
    </source>
</evidence>
<keyword evidence="1" id="KW-1133">Transmembrane helix</keyword>
<dbReference type="EMBL" id="AUZZ01004713">
    <property type="protein sequence ID" value="EQD52205.1"/>
    <property type="molecule type" value="Genomic_DNA"/>
</dbReference>
<accession>T1BDC2</accession>
<keyword evidence="1" id="KW-0812">Transmembrane</keyword>